<dbReference type="InterPro" id="IPR017853">
    <property type="entry name" value="GH"/>
</dbReference>
<dbReference type="GO" id="GO:0006665">
    <property type="term" value="P:sphingolipid metabolic process"/>
    <property type="evidence" value="ECO:0007669"/>
    <property type="project" value="InterPro"/>
</dbReference>
<accession>A0A1V9FGZ0</accession>
<keyword evidence="3" id="KW-0378">Hydrolase</keyword>
<dbReference type="Gene3D" id="2.60.40.1180">
    <property type="entry name" value="Golgi alpha-mannosidase II"/>
    <property type="match status" value="1"/>
</dbReference>
<dbReference type="SUPFAM" id="SSF51445">
    <property type="entry name" value="(Trans)glycosidases"/>
    <property type="match status" value="1"/>
</dbReference>
<dbReference type="SUPFAM" id="SSF51011">
    <property type="entry name" value="Glycosyl hydrolase domain"/>
    <property type="match status" value="1"/>
</dbReference>
<evidence type="ECO:0000256" key="1">
    <source>
        <dbReference type="ARBA" id="ARBA00005382"/>
    </source>
</evidence>
<organism evidence="4 5">
    <name type="scientific">Niastella vici</name>
    <dbReference type="NCBI Taxonomy" id="1703345"/>
    <lineage>
        <taxon>Bacteria</taxon>
        <taxon>Pseudomonadati</taxon>
        <taxon>Bacteroidota</taxon>
        <taxon>Chitinophagia</taxon>
        <taxon>Chitinophagales</taxon>
        <taxon>Chitinophagaceae</taxon>
        <taxon>Niastella</taxon>
    </lineage>
</organism>
<dbReference type="PROSITE" id="PS51257">
    <property type="entry name" value="PROKAR_LIPOPROTEIN"/>
    <property type="match status" value="1"/>
</dbReference>
<comment type="caution">
    <text evidence="4">The sequence shown here is derived from an EMBL/GenBank/DDBJ whole genome shotgun (WGS) entry which is preliminary data.</text>
</comment>
<evidence type="ECO:0008006" key="6">
    <source>
        <dbReference type="Google" id="ProtNLM"/>
    </source>
</evidence>
<name>A0A1V9FGZ0_9BACT</name>
<protein>
    <recommendedName>
        <fullName evidence="6">Xylanase</fullName>
    </recommendedName>
</protein>
<dbReference type="InterPro" id="IPR013780">
    <property type="entry name" value="Glyco_hydro_b"/>
</dbReference>
<dbReference type="PANTHER" id="PTHR11069:SF38">
    <property type="entry name" value="GLUCURONOXYLANASE XYNC"/>
    <property type="match status" value="1"/>
</dbReference>
<dbReference type="OrthoDB" id="9806701at2"/>
<dbReference type="AlphaFoldDB" id="A0A1V9FGZ0"/>
<evidence type="ECO:0000313" key="5">
    <source>
        <dbReference type="Proteomes" id="UP000192796"/>
    </source>
</evidence>
<dbReference type="EMBL" id="LVYD01000113">
    <property type="protein sequence ID" value="OQP57638.1"/>
    <property type="molecule type" value="Genomic_DNA"/>
</dbReference>
<reference evidence="4 5" key="1">
    <citation type="submission" date="2016-03" db="EMBL/GenBank/DDBJ databases">
        <title>Niastella vici sp. nov., isolated from farmland soil.</title>
        <authorList>
            <person name="Chen L."/>
            <person name="Wang D."/>
            <person name="Yang S."/>
            <person name="Wang G."/>
        </authorList>
    </citation>
    <scope>NUCLEOTIDE SEQUENCE [LARGE SCALE GENOMIC DNA]</scope>
    <source>
        <strain evidence="4 5">DJ57</strain>
    </source>
</reference>
<evidence type="ECO:0000256" key="2">
    <source>
        <dbReference type="ARBA" id="ARBA00022729"/>
    </source>
</evidence>
<gene>
    <name evidence="4" type="ORF">A3860_08380</name>
</gene>
<dbReference type="PANTHER" id="PTHR11069">
    <property type="entry name" value="GLUCOSYLCERAMIDASE"/>
    <property type="match status" value="1"/>
</dbReference>
<sequence length="408" mass="43457">MKKNFICFLAIALLVTACSKKGDKVVSGEENQSGRTPAAEATAVIAAGTTQQNIRGFGGANIRGWIADLTAAQRTTAFDPANGIGLSVLRVRVSPNSSDFAAEKPTIDAAKSYGASVIATAWTAPASMKDNNSLIAGKLNTSSYADYAAHLSNFCSTVGGVTAISPSNEPNISVTYESMNLTASELAAFVAAQGSNCGAPIMAPETFNMNKTYMDTYLSNTTAASKTSFMCGHIYGATPYVYSVGKEVWMTEHIYNTNDANGWADALGVAKEIHDCMNAGYNMYVWWYIRRSYGPMDESGNITKRGYVMAHYARWVRPGYLKISCTANPATGVYVTAYKSGSKIVVVAINQNTAITYQPFTVSGATVTGFNRYRTTSTANLTSDSFSITGGSFGINLPAQSVTTLISY</sequence>
<dbReference type="GO" id="GO:0016020">
    <property type="term" value="C:membrane"/>
    <property type="evidence" value="ECO:0007669"/>
    <property type="project" value="GOC"/>
</dbReference>
<dbReference type="InterPro" id="IPR001139">
    <property type="entry name" value="Glyco_hydro_30"/>
</dbReference>
<dbReference type="GO" id="GO:0004348">
    <property type="term" value="F:glucosylceramidase activity"/>
    <property type="evidence" value="ECO:0007669"/>
    <property type="project" value="InterPro"/>
</dbReference>
<evidence type="ECO:0000256" key="3">
    <source>
        <dbReference type="ARBA" id="ARBA00022801"/>
    </source>
</evidence>
<keyword evidence="5" id="KW-1185">Reference proteome</keyword>
<dbReference type="RefSeq" id="WP_081155538.1">
    <property type="nucleotide sequence ID" value="NZ_LVYD01000113.1"/>
</dbReference>
<comment type="similarity">
    <text evidence="1">Belongs to the glycosyl hydrolase 30 family.</text>
</comment>
<dbReference type="Proteomes" id="UP000192796">
    <property type="component" value="Unassembled WGS sequence"/>
</dbReference>
<proteinExistence type="inferred from homology"/>
<dbReference type="Gene3D" id="3.20.20.80">
    <property type="entry name" value="Glycosidases"/>
    <property type="match status" value="1"/>
</dbReference>
<dbReference type="STRING" id="1703345.A3860_08380"/>
<evidence type="ECO:0000313" key="4">
    <source>
        <dbReference type="EMBL" id="OQP57638.1"/>
    </source>
</evidence>
<keyword evidence="2" id="KW-0732">Signal</keyword>